<evidence type="ECO:0000256" key="4">
    <source>
        <dbReference type="PIRSR" id="PIRSR031924-51"/>
    </source>
</evidence>
<dbReference type="InterPro" id="IPR002591">
    <property type="entry name" value="Phosphodiest/P_Trfase"/>
</dbReference>
<dbReference type="GO" id="GO:0005737">
    <property type="term" value="C:cytoplasm"/>
    <property type="evidence" value="ECO:0007669"/>
    <property type="project" value="TreeGrafter"/>
</dbReference>
<dbReference type="Gene3D" id="3.30.1360.150">
    <property type="match status" value="1"/>
</dbReference>
<dbReference type="EMBL" id="SMLK01000001">
    <property type="protein sequence ID" value="TFZ07904.1"/>
    <property type="molecule type" value="Genomic_DNA"/>
</dbReference>
<keyword evidence="5" id="KW-0812">Transmembrane</keyword>
<organism evidence="6 7">
    <name type="scientific">Ramlibacter humi</name>
    <dbReference type="NCBI Taxonomy" id="2530451"/>
    <lineage>
        <taxon>Bacteria</taxon>
        <taxon>Pseudomonadati</taxon>
        <taxon>Pseudomonadota</taxon>
        <taxon>Betaproteobacteria</taxon>
        <taxon>Burkholderiales</taxon>
        <taxon>Comamonadaceae</taxon>
        <taxon>Ramlibacter</taxon>
    </lineage>
</organism>
<evidence type="ECO:0000256" key="1">
    <source>
        <dbReference type="ARBA" id="ARBA00022723"/>
    </source>
</evidence>
<dbReference type="Pfam" id="PF01663">
    <property type="entry name" value="Phosphodiest"/>
    <property type="match status" value="1"/>
</dbReference>
<dbReference type="PANTHER" id="PTHR45953:SF1">
    <property type="entry name" value="IDURONATE 2-SULFATASE"/>
    <property type="match status" value="1"/>
</dbReference>
<evidence type="ECO:0000313" key="6">
    <source>
        <dbReference type="EMBL" id="TFZ07904.1"/>
    </source>
</evidence>
<evidence type="ECO:0000256" key="2">
    <source>
        <dbReference type="ARBA" id="ARBA00022801"/>
    </source>
</evidence>
<dbReference type="AlphaFoldDB" id="A0A4Z0CA78"/>
<keyword evidence="2" id="KW-0378">Hydrolase</keyword>
<proteinExistence type="predicted"/>
<dbReference type="PIRSF" id="PIRSF031924">
    <property type="entry name" value="Pi-irrepressible_AP"/>
    <property type="match status" value="1"/>
</dbReference>
<feature type="binding site" evidence="4">
    <location>
        <begin position="194"/>
        <end position="196"/>
    </location>
    <ligand>
        <name>substrate</name>
    </ligand>
</feature>
<keyword evidence="5" id="KW-1133">Transmembrane helix</keyword>
<dbReference type="InterPro" id="IPR026263">
    <property type="entry name" value="Alkaline_phosphatase_prok"/>
</dbReference>
<feature type="binding site" evidence="4">
    <location>
        <position position="133"/>
    </location>
    <ligand>
        <name>substrate</name>
    </ligand>
</feature>
<evidence type="ECO:0000256" key="5">
    <source>
        <dbReference type="SAM" id="Phobius"/>
    </source>
</evidence>
<keyword evidence="1" id="KW-0479">Metal-binding</keyword>
<name>A0A4Z0CA78_9BURK</name>
<dbReference type="GO" id="GO:0004035">
    <property type="term" value="F:alkaline phosphatase activity"/>
    <property type="evidence" value="ECO:0007669"/>
    <property type="project" value="InterPro"/>
</dbReference>
<dbReference type="SUPFAM" id="SSF53649">
    <property type="entry name" value="Alkaline phosphatase-like"/>
    <property type="match status" value="1"/>
</dbReference>
<sequence length="575" mass="62840">MGRALVARVHLGRADRALALQRPRGDHTVTLRRLLARLSAFLLVLLLAACASVGTPPPEARPRLVVFLVVDGLPQRQVLAYRDQLAPDGFARFLDKGAWFSQANYAHAFTVTAAGHATMLTGAYPHRTGIVANEWRDLQTGAEVYNTGDTAHRYIGHNTNPLDGTSPRNLKADTVGDVLRQADPRAKVIAISGKDRGAILPAGHRGTAYMYMGSTGRFASTTYYMQQHPAWVEAFNAARPADRWFKQEWKPLLPEAAYARSLPDNQPWYGRAGGKLPMMMGTQADDAPGPGYYTGLLRSPFADELSLEFARAAIRGEQLGQDEVPDILSVSLSGHDYVNHAYSAESRMSQDHFLQLDRMLQSFFRDLDQMVGPGRYVAVLTADHGFMPAPEVFKAQGQDGGRLNTGQFVGRVNAQLESAFGAAPLVFGSPGSALVVNRKLLAEKRLDFDAVAERARAALLQEPGLAAAYTRRELESRSRAGAPFFEAIEKTWHKDVAGDVQYVLKPGYMASSNNATHGSPYPYDTNVPILFWGPPWVKPGRVDSRVEVVDIAPTLARMLALPPPPAAEGRPLPLP</sequence>
<dbReference type="CDD" id="cd16016">
    <property type="entry name" value="AP-SPAP"/>
    <property type="match status" value="1"/>
</dbReference>
<gene>
    <name evidence="6" type="ORF">EZ216_01705</name>
</gene>
<dbReference type="InterPro" id="IPR017850">
    <property type="entry name" value="Alkaline_phosphatase_core_sf"/>
</dbReference>
<dbReference type="PANTHER" id="PTHR45953">
    <property type="entry name" value="IDURONATE 2-SULFATASE"/>
    <property type="match status" value="1"/>
</dbReference>
<dbReference type="OrthoDB" id="9766127at2"/>
<comment type="caution">
    <text evidence="6">The sequence shown here is derived from an EMBL/GenBank/DDBJ whole genome shotgun (WGS) entry which is preliminary data.</text>
</comment>
<evidence type="ECO:0000313" key="7">
    <source>
        <dbReference type="Proteomes" id="UP000297839"/>
    </source>
</evidence>
<feature type="transmembrane region" description="Helical" evidence="5">
    <location>
        <begin position="34"/>
        <end position="54"/>
    </location>
</feature>
<keyword evidence="3" id="KW-0597">Phosphoprotein</keyword>
<accession>A0A4Z0CA78</accession>
<evidence type="ECO:0000256" key="3">
    <source>
        <dbReference type="PIRSR" id="PIRSR031924-50"/>
    </source>
</evidence>
<keyword evidence="5" id="KW-0472">Membrane</keyword>
<reference evidence="6 7" key="1">
    <citation type="submission" date="2019-03" db="EMBL/GenBank/DDBJ databases">
        <title>Ramlibacter sp. 18x22-1, whole genome shotgun sequence.</title>
        <authorList>
            <person name="Zhang X."/>
            <person name="Feng G."/>
            <person name="Zhu H."/>
        </authorList>
    </citation>
    <scope>NUCLEOTIDE SEQUENCE [LARGE SCALE GENOMIC DNA]</scope>
    <source>
        <strain evidence="6 7">18x22-1</strain>
    </source>
</reference>
<feature type="active site" description="Phosphothreonine intermediate" evidence="3">
    <location>
        <position position="112"/>
    </location>
</feature>
<dbReference type="Gene3D" id="3.40.720.10">
    <property type="entry name" value="Alkaline Phosphatase, subunit A"/>
    <property type="match status" value="1"/>
</dbReference>
<dbReference type="GO" id="GO:0008484">
    <property type="term" value="F:sulfuric ester hydrolase activity"/>
    <property type="evidence" value="ECO:0007669"/>
    <property type="project" value="TreeGrafter"/>
</dbReference>
<protein>
    <submittedName>
        <fullName evidence="6">Alkaline phosphatase family protein</fullName>
    </submittedName>
</protein>
<dbReference type="GO" id="GO:0046872">
    <property type="term" value="F:metal ion binding"/>
    <property type="evidence" value="ECO:0007669"/>
    <property type="project" value="UniProtKB-KW"/>
</dbReference>
<keyword evidence="7" id="KW-1185">Reference proteome</keyword>
<dbReference type="Proteomes" id="UP000297839">
    <property type="component" value="Unassembled WGS sequence"/>
</dbReference>